<name>A0A7L4ZHN9_9FLAO</name>
<evidence type="ECO:0000313" key="2">
    <source>
        <dbReference type="Proteomes" id="UP000464657"/>
    </source>
</evidence>
<organism evidence="1 2">
    <name type="scientific">Kordia antarctica</name>
    <dbReference type="NCBI Taxonomy" id="1218801"/>
    <lineage>
        <taxon>Bacteria</taxon>
        <taxon>Pseudomonadati</taxon>
        <taxon>Bacteroidota</taxon>
        <taxon>Flavobacteriia</taxon>
        <taxon>Flavobacteriales</taxon>
        <taxon>Flavobacteriaceae</taxon>
        <taxon>Kordia</taxon>
    </lineage>
</organism>
<protein>
    <submittedName>
        <fullName evidence="1">Uncharacterized protein</fullName>
    </submittedName>
</protein>
<dbReference type="KEGG" id="kan:IMCC3317_14030"/>
<accession>A0A7L4ZHN9</accession>
<gene>
    <name evidence="1" type="ORF">IMCC3317_14030</name>
</gene>
<dbReference type="Proteomes" id="UP000464657">
    <property type="component" value="Chromosome"/>
</dbReference>
<evidence type="ECO:0000313" key="1">
    <source>
        <dbReference type="EMBL" id="QHI36050.1"/>
    </source>
</evidence>
<proteinExistence type="predicted"/>
<dbReference type="RefSeq" id="WP_160128781.1">
    <property type="nucleotide sequence ID" value="NZ_CP019288.1"/>
</dbReference>
<sequence length="101" mass="11598">MNITIQNKHQKGTEFIDLTDIEKDLLKFVETKIRKHIKGINCFTHSKSIFDIMIQLIDGIPDIHVFVCCPNFGIILDSELKKEKIHINCSYIKPVGLSSQN</sequence>
<reference evidence="1 2" key="1">
    <citation type="journal article" date="2013" name="Int. J. Syst. Evol. Microbiol.">
        <title>Kordia antarctica sp. nov., isolated from Antarctic seawater.</title>
        <authorList>
            <person name="Baek K."/>
            <person name="Choi A."/>
            <person name="Kang I."/>
            <person name="Lee K."/>
            <person name="Cho J.C."/>
        </authorList>
    </citation>
    <scope>NUCLEOTIDE SEQUENCE [LARGE SCALE GENOMIC DNA]</scope>
    <source>
        <strain evidence="1 2">IMCC3317</strain>
    </source>
</reference>
<keyword evidence="2" id="KW-1185">Reference proteome</keyword>
<dbReference type="AlphaFoldDB" id="A0A7L4ZHN9"/>
<dbReference type="EMBL" id="CP019288">
    <property type="protein sequence ID" value="QHI36050.1"/>
    <property type="molecule type" value="Genomic_DNA"/>
</dbReference>